<dbReference type="EMBL" id="QZBD01000410">
    <property type="protein sequence ID" value="THY15600.1"/>
    <property type="molecule type" value="Genomic_DNA"/>
</dbReference>
<accession>A0A4S9KKC1</accession>
<evidence type="ECO:0000256" key="1">
    <source>
        <dbReference type="SAM" id="MobiDB-lite"/>
    </source>
</evidence>
<feature type="region of interest" description="Disordered" evidence="1">
    <location>
        <begin position="333"/>
        <end position="362"/>
    </location>
</feature>
<organism evidence="2 3">
    <name type="scientific">Aureobasidium pullulans</name>
    <name type="common">Black yeast</name>
    <name type="synonym">Pullularia pullulans</name>
    <dbReference type="NCBI Taxonomy" id="5580"/>
    <lineage>
        <taxon>Eukaryota</taxon>
        <taxon>Fungi</taxon>
        <taxon>Dikarya</taxon>
        <taxon>Ascomycota</taxon>
        <taxon>Pezizomycotina</taxon>
        <taxon>Dothideomycetes</taxon>
        <taxon>Dothideomycetidae</taxon>
        <taxon>Dothideales</taxon>
        <taxon>Saccotheciaceae</taxon>
        <taxon>Aureobasidium</taxon>
    </lineage>
</organism>
<dbReference type="Proteomes" id="UP000306584">
    <property type="component" value="Unassembled WGS sequence"/>
</dbReference>
<protein>
    <submittedName>
        <fullName evidence="2">Uncharacterized protein</fullName>
    </submittedName>
</protein>
<proteinExistence type="predicted"/>
<feature type="compositionally biased region" description="Polar residues" evidence="1">
    <location>
        <begin position="497"/>
        <end position="515"/>
    </location>
</feature>
<sequence length="515" mass="56700">MSISTAAHTLLNLLDQSDSSGAAIATSQDAPAINANSELSSPPPSATTTPRKTRGTKRVSWQDDPTEGSSQRPRRSNRGVAPKRLGDHDEAKSSTQIQATQKRKPATQPPQPPPKKVSAGRKPLSNAANTLGKTRASDTAKVVAKQTPARLKPPVKLSTLKFKTQASPPTCSTTTRLIVPKLKSKLQRAPTRAIGKRTASRKAVEVIIPPSPPPIKYKLTYVTRWDLQTLSNDDTTVPDTNTSWIEVMKGMDLPIHTFCRANGIYNQMPYKIKALISSARPSRPKETNTITLEHARAEPWSKVIDLVHLNYSNGFKDISIVIDSVWTPAGIEPLQPQPAATTDEPDTALTSRTGRRTERSALASSKYQEARGLFWNEVISFWTCPSPLTCKVKARLGIACWVRKGRHYEITYSIAPKWREAILDEGGDVRHPPRSIRRLIKREDEKLEAEHAQKQLDRQKAKVTPLTPVQASPSVSQVFNFGHQQPLPFQAVKVPQTPRQKSNSPIPQSLDSGAG</sequence>
<dbReference type="AlphaFoldDB" id="A0A4S9KKC1"/>
<evidence type="ECO:0000313" key="3">
    <source>
        <dbReference type="Proteomes" id="UP000306584"/>
    </source>
</evidence>
<gene>
    <name evidence="2" type="ORF">D6D01_07865</name>
</gene>
<feature type="region of interest" description="Disordered" evidence="1">
    <location>
        <begin position="489"/>
        <end position="515"/>
    </location>
</feature>
<reference evidence="2 3" key="1">
    <citation type="submission" date="2018-10" db="EMBL/GenBank/DDBJ databases">
        <title>Fifty Aureobasidium pullulans genomes reveal a recombining polyextremotolerant generalist.</title>
        <authorList>
            <person name="Gostincar C."/>
            <person name="Turk M."/>
            <person name="Zajc J."/>
            <person name="Gunde-Cimerman N."/>
        </authorList>
    </citation>
    <scope>NUCLEOTIDE SEQUENCE [LARGE SCALE GENOMIC DNA]</scope>
    <source>
        <strain evidence="2 3">EXF-6604</strain>
    </source>
</reference>
<feature type="region of interest" description="Disordered" evidence="1">
    <location>
        <begin position="22"/>
        <end position="150"/>
    </location>
</feature>
<evidence type="ECO:0000313" key="2">
    <source>
        <dbReference type="EMBL" id="THY15600.1"/>
    </source>
</evidence>
<comment type="caution">
    <text evidence="2">The sequence shown here is derived from an EMBL/GenBank/DDBJ whole genome shotgun (WGS) entry which is preliminary data.</text>
</comment>
<feature type="compositionally biased region" description="Polar residues" evidence="1">
    <location>
        <begin position="22"/>
        <end position="39"/>
    </location>
</feature>
<name>A0A4S9KKC1_AURPU</name>